<evidence type="ECO:0000313" key="14">
    <source>
        <dbReference type="EMBL" id="GAA4919381.1"/>
    </source>
</evidence>
<evidence type="ECO:0000256" key="10">
    <source>
        <dbReference type="SAM" id="Phobius"/>
    </source>
</evidence>
<keyword evidence="6 14" id="KW-0418">Kinase</keyword>
<keyword evidence="7" id="KW-0067">ATP-binding</keyword>
<evidence type="ECO:0000256" key="4">
    <source>
        <dbReference type="ARBA" id="ARBA00022679"/>
    </source>
</evidence>
<feature type="coiled-coil region" evidence="9">
    <location>
        <begin position="405"/>
        <end position="432"/>
    </location>
</feature>
<feature type="transmembrane region" description="Helical" evidence="10">
    <location>
        <begin position="123"/>
        <end position="145"/>
    </location>
</feature>
<dbReference type="InterPro" id="IPR025828">
    <property type="entry name" value="Put_sensor_dom"/>
</dbReference>
<name>A0ABP9FWI1_9MICC</name>
<reference evidence="15" key="1">
    <citation type="journal article" date="2019" name="Int. J. Syst. Evol. Microbiol.">
        <title>The Global Catalogue of Microorganisms (GCM) 10K type strain sequencing project: providing services to taxonomists for standard genome sequencing and annotation.</title>
        <authorList>
            <consortium name="The Broad Institute Genomics Platform"/>
            <consortium name="The Broad Institute Genome Sequencing Center for Infectious Disease"/>
            <person name="Wu L."/>
            <person name="Ma J."/>
        </authorList>
    </citation>
    <scope>NUCLEOTIDE SEQUENCE [LARGE SCALE GENOMIC DNA]</scope>
    <source>
        <strain evidence="15">JCM 19129</strain>
    </source>
</reference>
<dbReference type="SUPFAM" id="SSF55874">
    <property type="entry name" value="ATPase domain of HSP90 chaperone/DNA topoisomerase II/histidine kinase"/>
    <property type="match status" value="1"/>
</dbReference>
<dbReference type="RefSeq" id="WP_345477356.1">
    <property type="nucleotide sequence ID" value="NZ_BAABLW010000007.1"/>
</dbReference>
<evidence type="ECO:0000256" key="7">
    <source>
        <dbReference type="ARBA" id="ARBA00022840"/>
    </source>
</evidence>
<evidence type="ECO:0000259" key="13">
    <source>
        <dbReference type="Pfam" id="PF13796"/>
    </source>
</evidence>
<evidence type="ECO:0000256" key="9">
    <source>
        <dbReference type="SAM" id="Coils"/>
    </source>
</evidence>
<organism evidence="14 15">
    <name type="scientific">Nesterenkonia rhizosphaerae</name>
    <dbReference type="NCBI Taxonomy" id="1348272"/>
    <lineage>
        <taxon>Bacteria</taxon>
        <taxon>Bacillati</taxon>
        <taxon>Actinomycetota</taxon>
        <taxon>Actinomycetes</taxon>
        <taxon>Micrococcales</taxon>
        <taxon>Micrococcaceae</taxon>
        <taxon>Nesterenkonia</taxon>
    </lineage>
</organism>
<keyword evidence="9" id="KW-0175">Coiled coil</keyword>
<feature type="domain" description="Putative sensor" evidence="13">
    <location>
        <begin position="23"/>
        <end position="212"/>
    </location>
</feature>
<dbReference type="EC" id="2.7.13.3" evidence="2"/>
<dbReference type="InterPro" id="IPR036890">
    <property type="entry name" value="HATPase_C_sf"/>
</dbReference>
<dbReference type="EMBL" id="BAABLW010000007">
    <property type="protein sequence ID" value="GAA4919381.1"/>
    <property type="molecule type" value="Genomic_DNA"/>
</dbReference>
<evidence type="ECO:0000256" key="8">
    <source>
        <dbReference type="ARBA" id="ARBA00023012"/>
    </source>
</evidence>
<evidence type="ECO:0000256" key="3">
    <source>
        <dbReference type="ARBA" id="ARBA00022553"/>
    </source>
</evidence>
<feature type="transmembrane region" description="Helical" evidence="10">
    <location>
        <begin position="378"/>
        <end position="400"/>
    </location>
</feature>
<proteinExistence type="predicted"/>
<dbReference type="InterPro" id="IPR011712">
    <property type="entry name" value="Sig_transdc_His_kin_sub3_dim/P"/>
</dbReference>
<evidence type="ECO:0000259" key="11">
    <source>
        <dbReference type="Pfam" id="PF02518"/>
    </source>
</evidence>
<keyword evidence="15" id="KW-1185">Reference proteome</keyword>
<dbReference type="GO" id="GO:0016301">
    <property type="term" value="F:kinase activity"/>
    <property type="evidence" value="ECO:0007669"/>
    <property type="project" value="UniProtKB-KW"/>
</dbReference>
<feature type="transmembrane region" description="Helical" evidence="10">
    <location>
        <begin position="49"/>
        <end position="71"/>
    </location>
</feature>
<keyword evidence="3" id="KW-0597">Phosphoprotein</keyword>
<dbReference type="Proteomes" id="UP001500368">
    <property type="component" value="Unassembled WGS sequence"/>
</dbReference>
<dbReference type="InterPro" id="IPR050482">
    <property type="entry name" value="Sensor_HK_TwoCompSys"/>
</dbReference>
<keyword evidence="4" id="KW-0808">Transferase</keyword>
<feature type="transmembrane region" description="Helical" evidence="10">
    <location>
        <begin position="21"/>
        <end position="43"/>
    </location>
</feature>
<keyword evidence="10" id="KW-0812">Transmembrane</keyword>
<feature type="domain" description="Histidine kinase/HSP90-like ATPase" evidence="11">
    <location>
        <begin position="540"/>
        <end position="633"/>
    </location>
</feature>
<dbReference type="Gene3D" id="1.20.5.1930">
    <property type="match status" value="1"/>
</dbReference>
<sequence>MTASVLLTRVGDSWRRVGRDTAYVLPGLPIAIFSFSLLLVLLSTSLATVVVWLGALLLPLTLVIASAFAALSRSRLRHWGTEPGVVTYRTAGPGLMGKLRLVADPRRWLDLVFEMLIAFPLRLITFVVAVVWLAAAPAGLTYFFWSLFLPDERSLLQLLELIDADLVPDSASGQYLLDAGAHFAVGLIFFITIPPVMRALAILDATLTTALLGTGIIAAESSSRPRAARAGDGAASPEVVSFSAAAWSWIGASFAAVVLLAVGWPVTSAVYSVNAAVAMALVGLHCASVVLTLRWVWPGLGVSLAASAGLMMVTAGAEVAVWPWPVTVMITQCAVLAVAALAAPWYCAASGWCAGALVTLGALLLSSTEIPPGALSTGIVFVSVSAGVVLLGVLARLWILNAGRLEAAQRSSAEQDRRRKELEERNRIARELHDVVAHSMSVISVQAATAQYRNPDINDAARQEFREIASSSRQALAEMRMLLSILRGDDDVPTAPEPGLEDLDSLIEATRASGTTIRYRGLGDSGENQVPRASSAVGLAAYRIIQEALSNALRHSPGAVVEVELEILHSTAGPQLMITVSNSAPPESNAIPAPGAGLGLEGIRERASAVGGHAATGPVEGGGFSVRASLPLDPLLE</sequence>
<dbReference type="PANTHER" id="PTHR24421:SF10">
    <property type="entry name" value="NITRATE_NITRITE SENSOR PROTEIN NARQ"/>
    <property type="match status" value="1"/>
</dbReference>
<comment type="catalytic activity">
    <reaction evidence="1">
        <text>ATP + protein L-histidine = ADP + protein N-phospho-L-histidine.</text>
        <dbReference type="EC" id="2.7.13.3"/>
    </reaction>
</comment>
<evidence type="ECO:0000256" key="2">
    <source>
        <dbReference type="ARBA" id="ARBA00012438"/>
    </source>
</evidence>
<feature type="transmembrane region" description="Helical" evidence="10">
    <location>
        <begin position="334"/>
        <end position="358"/>
    </location>
</feature>
<comment type="caution">
    <text evidence="14">The sequence shown here is derived from an EMBL/GenBank/DDBJ whole genome shotgun (WGS) entry which is preliminary data.</text>
</comment>
<feature type="transmembrane region" description="Helical" evidence="10">
    <location>
        <begin position="175"/>
        <end position="193"/>
    </location>
</feature>
<feature type="domain" description="Signal transduction histidine kinase subgroup 3 dimerisation and phosphoacceptor" evidence="12">
    <location>
        <begin position="424"/>
        <end position="489"/>
    </location>
</feature>
<evidence type="ECO:0000256" key="6">
    <source>
        <dbReference type="ARBA" id="ARBA00022777"/>
    </source>
</evidence>
<feature type="transmembrane region" description="Helical" evidence="10">
    <location>
        <begin position="200"/>
        <end position="219"/>
    </location>
</feature>
<feature type="transmembrane region" description="Helical" evidence="10">
    <location>
        <begin position="239"/>
        <end position="264"/>
    </location>
</feature>
<keyword evidence="10" id="KW-1133">Transmembrane helix</keyword>
<evidence type="ECO:0000259" key="12">
    <source>
        <dbReference type="Pfam" id="PF07730"/>
    </source>
</evidence>
<dbReference type="Pfam" id="PF07730">
    <property type="entry name" value="HisKA_3"/>
    <property type="match status" value="1"/>
</dbReference>
<evidence type="ECO:0000256" key="1">
    <source>
        <dbReference type="ARBA" id="ARBA00000085"/>
    </source>
</evidence>
<feature type="transmembrane region" description="Helical" evidence="10">
    <location>
        <begin position="276"/>
        <end position="297"/>
    </location>
</feature>
<dbReference type="InterPro" id="IPR003594">
    <property type="entry name" value="HATPase_dom"/>
</dbReference>
<dbReference type="Pfam" id="PF13796">
    <property type="entry name" value="Sensor"/>
    <property type="match status" value="1"/>
</dbReference>
<accession>A0ABP9FWI1</accession>
<dbReference type="Pfam" id="PF02518">
    <property type="entry name" value="HATPase_c"/>
    <property type="match status" value="1"/>
</dbReference>
<evidence type="ECO:0000313" key="15">
    <source>
        <dbReference type="Proteomes" id="UP001500368"/>
    </source>
</evidence>
<keyword evidence="5" id="KW-0547">Nucleotide-binding</keyword>
<protein>
    <recommendedName>
        <fullName evidence="2">histidine kinase</fullName>
        <ecNumber evidence="2">2.7.13.3</ecNumber>
    </recommendedName>
</protein>
<dbReference type="PANTHER" id="PTHR24421">
    <property type="entry name" value="NITRATE/NITRITE SENSOR PROTEIN NARX-RELATED"/>
    <property type="match status" value="1"/>
</dbReference>
<gene>
    <name evidence="14" type="ORF">GCM10025790_14070</name>
</gene>
<keyword evidence="8" id="KW-0902">Two-component regulatory system</keyword>
<keyword evidence="10" id="KW-0472">Membrane</keyword>
<dbReference type="CDD" id="cd16917">
    <property type="entry name" value="HATPase_UhpB-NarQ-NarX-like"/>
    <property type="match status" value="1"/>
</dbReference>
<evidence type="ECO:0000256" key="5">
    <source>
        <dbReference type="ARBA" id="ARBA00022741"/>
    </source>
</evidence>
<feature type="transmembrane region" description="Helical" evidence="10">
    <location>
        <begin position="303"/>
        <end position="322"/>
    </location>
</feature>
<dbReference type="Gene3D" id="3.30.565.10">
    <property type="entry name" value="Histidine kinase-like ATPase, C-terminal domain"/>
    <property type="match status" value="1"/>
</dbReference>